<accession>A0A9P7R398</accession>
<protein>
    <submittedName>
        <fullName evidence="1">Uncharacterized protein</fullName>
    </submittedName>
</protein>
<name>A0A9P7R398_9PEZI</name>
<feature type="non-terminal residue" evidence="1">
    <location>
        <position position="1"/>
    </location>
</feature>
<gene>
    <name evidence="1" type="ORF">JMJ77_011305</name>
</gene>
<evidence type="ECO:0000313" key="2">
    <source>
        <dbReference type="Proteomes" id="UP000699042"/>
    </source>
</evidence>
<keyword evidence="2" id="KW-1185">Reference proteome</keyword>
<dbReference type="AlphaFoldDB" id="A0A9P7R398"/>
<sequence length="36" mass="4041">MVKITFSCLETFGLPSVSRTVCTSECGVRERKENEC</sequence>
<proteinExistence type="predicted"/>
<dbReference type="Proteomes" id="UP000699042">
    <property type="component" value="Unassembled WGS sequence"/>
</dbReference>
<evidence type="ECO:0000313" key="1">
    <source>
        <dbReference type="EMBL" id="KAG7047967.1"/>
    </source>
</evidence>
<dbReference type="EMBL" id="JAESDN010000007">
    <property type="protein sequence ID" value="KAG7047967.1"/>
    <property type="molecule type" value="Genomic_DNA"/>
</dbReference>
<comment type="caution">
    <text evidence="1">The sequence shown here is derived from an EMBL/GenBank/DDBJ whole genome shotgun (WGS) entry which is preliminary data.</text>
</comment>
<reference evidence="1" key="1">
    <citation type="submission" date="2021-05" db="EMBL/GenBank/DDBJ databases">
        <title>Comparative genomics of three Colletotrichum scovillei strains and genetic complementation revealed genes involved fungal growth and virulence on chili pepper.</title>
        <authorList>
            <person name="Hsieh D.-K."/>
            <person name="Chuang S.-C."/>
            <person name="Chen C.-Y."/>
            <person name="Chao Y.-T."/>
            <person name="Lu M.-Y.J."/>
            <person name="Lee M.-H."/>
            <person name="Shih M.-C."/>
        </authorList>
    </citation>
    <scope>NUCLEOTIDE SEQUENCE</scope>
    <source>
        <strain evidence="1">Coll-153</strain>
    </source>
</reference>
<organism evidence="1 2">
    <name type="scientific">Colletotrichum scovillei</name>
    <dbReference type="NCBI Taxonomy" id="1209932"/>
    <lineage>
        <taxon>Eukaryota</taxon>
        <taxon>Fungi</taxon>
        <taxon>Dikarya</taxon>
        <taxon>Ascomycota</taxon>
        <taxon>Pezizomycotina</taxon>
        <taxon>Sordariomycetes</taxon>
        <taxon>Hypocreomycetidae</taxon>
        <taxon>Glomerellales</taxon>
        <taxon>Glomerellaceae</taxon>
        <taxon>Colletotrichum</taxon>
        <taxon>Colletotrichum acutatum species complex</taxon>
    </lineage>
</organism>